<proteinExistence type="predicted"/>
<feature type="non-terminal residue" evidence="1">
    <location>
        <position position="1"/>
    </location>
</feature>
<evidence type="ECO:0000313" key="1">
    <source>
        <dbReference type="EMBL" id="JAT00449.1"/>
    </source>
</evidence>
<organism evidence="1">
    <name type="scientific">Homalodisca liturata</name>
    <dbReference type="NCBI Taxonomy" id="320908"/>
    <lineage>
        <taxon>Eukaryota</taxon>
        <taxon>Metazoa</taxon>
        <taxon>Ecdysozoa</taxon>
        <taxon>Arthropoda</taxon>
        <taxon>Hexapoda</taxon>
        <taxon>Insecta</taxon>
        <taxon>Pterygota</taxon>
        <taxon>Neoptera</taxon>
        <taxon>Paraneoptera</taxon>
        <taxon>Hemiptera</taxon>
        <taxon>Auchenorrhyncha</taxon>
        <taxon>Membracoidea</taxon>
        <taxon>Cicadellidae</taxon>
        <taxon>Cicadellinae</taxon>
        <taxon>Proconiini</taxon>
        <taxon>Homalodisca</taxon>
    </lineage>
</organism>
<dbReference type="EMBL" id="GECU01007258">
    <property type="protein sequence ID" value="JAT00449.1"/>
    <property type="molecule type" value="Transcribed_RNA"/>
</dbReference>
<reference evidence="1" key="1">
    <citation type="submission" date="2015-11" db="EMBL/GenBank/DDBJ databases">
        <title>De novo transcriptome assembly of four potential Pierce s Disease insect vectors from Arizona vineyards.</title>
        <authorList>
            <person name="Tassone E.E."/>
        </authorList>
    </citation>
    <scope>NUCLEOTIDE SEQUENCE</scope>
</reference>
<name>A0A1B6JMJ0_9HEMI</name>
<accession>A0A1B6JMJ0</accession>
<protein>
    <submittedName>
        <fullName evidence="1">Uncharacterized protein</fullName>
    </submittedName>
</protein>
<gene>
    <name evidence="1" type="ORF">g.45546</name>
</gene>
<sequence length="135" mass="15713">FYSFKCFKVNIVFKMNMKSDESHIRKLLEDVSAGDTTVDPSVHVESVVEFLGENEDIYEPGPSSRLPCAEQHFLSRPDTNGDFSEPVVDTDEDKDYYPTSDLESISIQINENLRFYTYFYATFIYLYRKSTFNIL</sequence>
<dbReference type="AlphaFoldDB" id="A0A1B6JMJ0"/>